<reference evidence="3" key="1">
    <citation type="submission" date="2020-10" db="EMBL/GenBank/DDBJ databases">
        <authorList>
            <person name="Gilroy R."/>
        </authorList>
    </citation>
    <scope>NUCLEOTIDE SEQUENCE</scope>
    <source>
        <strain evidence="3">2830</strain>
    </source>
</reference>
<feature type="domain" description="ATPase BadF/BadG/BcrA/BcrD type" evidence="1">
    <location>
        <begin position="320"/>
        <end position="574"/>
    </location>
</feature>
<reference evidence="3" key="2">
    <citation type="journal article" date="2021" name="PeerJ">
        <title>Extensive microbial diversity within the chicken gut microbiome revealed by metagenomics and culture.</title>
        <authorList>
            <person name="Gilroy R."/>
            <person name="Ravi A."/>
            <person name="Getino M."/>
            <person name="Pursley I."/>
            <person name="Horton D.L."/>
            <person name="Alikhan N.F."/>
            <person name="Baker D."/>
            <person name="Gharbi K."/>
            <person name="Hall N."/>
            <person name="Watson M."/>
            <person name="Adriaenssens E.M."/>
            <person name="Foster-Nyarko E."/>
            <person name="Jarju S."/>
            <person name="Secka A."/>
            <person name="Antonio M."/>
            <person name="Oren A."/>
            <person name="Chaudhuri R.R."/>
            <person name="La Ragione R."/>
            <person name="Hildebrand F."/>
            <person name="Pallen M.J."/>
        </authorList>
    </citation>
    <scope>NUCLEOTIDE SEQUENCE</scope>
    <source>
        <strain evidence="3">2830</strain>
    </source>
</reference>
<gene>
    <name evidence="3" type="ORF">IAB00_06425</name>
</gene>
<proteinExistence type="predicted"/>
<dbReference type="Proteomes" id="UP000824124">
    <property type="component" value="Unassembled WGS sequence"/>
</dbReference>
<dbReference type="CDD" id="cd24034">
    <property type="entry name" value="ASKHA_NBD_O66634-like_rpt1"/>
    <property type="match status" value="1"/>
</dbReference>
<dbReference type="InterPro" id="IPR002731">
    <property type="entry name" value="ATPase_BadF"/>
</dbReference>
<accession>A0A9D1HKC1</accession>
<dbReference type="InterPro" id="IPR051805">
    <property type="entry name" value="Dehydratase_Activator_Redct"/>
</dbReference>
<dbReference type="CDD" id="cd24035">
    <property type="entry name" value="ASKHA_NBD_O66634-like_rpt2"/>
    <property type="match status" value="1"/>
</dbReference>
<dbReference type="EMBL" id="DVMH01000031">
    <property type="protein sequence ID" value="HIU10854.1"/>
    <property type="molecule type" value="Genomic_DNA"/>
</dbReference>
<organism evidence="3 4">
    <name type="scientific">Candidatus Avidehalobacter gallistercoris</name>
    <dbReference type="NCBI Taxonomy" id="2840694"/>
    <lineage>
        <taxon>Bacteria</taxon>
        <taxon>Bacillati</taxon>
        <taxon>Bacillota</taxon>
        <taxon>Clostridia</taxon>
        <taxon>Eubacteriales</taxon>
        <taxon>Peptococcaceae</taxon>
        <taxon>Peptococcaceae incertae sedis</taxon>
        <taxon>Candidatus Avidehalobacter</taxon>
    </lineage>
</organism>
<evidence type="ECO:0000313" key="4">
    <source>
        <dbReference type="Proteomes" id="UP000824124"/>
    </source>
</evidence>
<sequence length="989" mass="109230">MCYKLGIDIGSTTIKAVVIDETGALIYSTYQRHGSRIVEKLADIMDELPLLLKGKTVKVAITGSAGMSLAESCGIPFVQEVYALSGAVRELEPETDVVIELGGEDAKILFLTGGVEERMNGTCAGGTGAFIDQMATLLNVSVEELDRLAQNHKKIYPIASRCGVFAKTDIQPLINQGAAKEDIAASIYQAVAEQTITGLAQGRRILGRVLFLGGPLSFNLGLRERFIETLNLSPENAVFPELGQYFVALGAAVYADGQPDTFDYKTLRKVLQNQKALKGKSRFLPPLFASETEYADFTARHAKNSVPRADIAAYQGGAYLGVDVGSTTSKLALVGENGELLYTFYASNKGNPLPIIQEQLLKVYALLGDHIQLKAGAVTGYGEELVKNAFGIDYGLVETVAHFTAAHFFNPNVDYIIDIGGQDMKCFTIHNNTIDHIVLNEACSSGCGSFIQTFAEALGYTPSEFARLALFAKRPVDLGSRCTVFMNSSVKQAQRDGAEVADVSAGLAISVVKNAIYKVLRVHSAKELGENIVVQGGTFLNDAVLRSFERELEHDVVRPDIAGLMGAFGAALYARNRHRELGLNKTAMLSRDEVASFQHKAIPTTCQGCANHCSLTINIFPNGRRFISGNKCERGVSGKKSNLPNVYEYINDKFRRLMADAEAQFVPERTTIGIPLVLNMWENLPFWYFFFLQLGVNVVISGESSRQLYAEGQFTIPSDTVCYPAKLAHGHIMRLLAKNVKAIFYPCSSYNIDEKRGDKNYNCPVVAYYPELLAANVADLQKVDFLYPYLSLANRSLLASNFYDMSKKYPYFNFSLAQCINAANDAWNFYKAFWSEVEAYGMEALKNAEATGQKIVVLSGRPYHVDREINHSIDKMFNSLGFVVLSERVLTNLAYSQKVNVLNQWTYHTRMYNAARYVCRHPNMQLVQLVSFGCGLDAITTDELKDILERNGKIYTQLKIDEINNLAATKIRARSLLAAMETREAQHKR</sequence>
<evidence type="ECO:0000259" key="2">
    <source>
        <dbReference type="Pfam" id="PF09989"/>
    </source>
</evidence>
<comment type="caution">
    <text evidence="3">The sequence shown here is derived from an EMBL/GenBank/DDBJ whole genome shotgun (WGS) entry which is preliminary data.</text>
</comment>
<evidence type="ECO:0000313" key="3">
    <source>
        <dbReference type="EMBL" id="HIU10854.1"/>
    </source>
</evidence>
<dbReference type="AlphaFoldDB" id="A0A9D1HKC1"/>
<name>A0A9D1HKC1_9FIRM</name>
<feature type="domain" description="ATPase BadF/BadG/BcrA/BcrD type" evidence="1">
    <location>
        <begin position="5"/>
        <end position="255"/>
    </location>
</feature>
<dbReference type="InterPro" id="IPR043129">
    <property type="entry name" value="ATPase_NBD"/>
</dbReference>
<dbReference type="PANTHER" id="PTHR32329">
    <property type="entry name" value="BIFUNCTIONAL PROTEIN [INCLUDES 2-HYDROXYACYL-COA DEHYDRATASE (N-TER) AND ITS ACTIVATOR DOMAIN (C_TERM)-RELATED"/>
    <property type="match status" value="1"/>
</dbReference>
<evidence type="ECO:0000259" key="1">
    <source>
        <dbReference type="Pfam" id="PF01869"/>
    </source>
</evidence>
<dbReference type="SUPFAM" id="SSF53067">
    <property type="entry name" value="Actin-like ATPase domain"/>
    <property type="match status" value="2"/>
</dbReference>
<dbReference type="PANTHER" id="PTHR32329:SF4">
    <property type="entry name" value="ACTIVATOR OF 2-HYDROXYACYL-COA DEHYDRATASE"/>
    <property type="match status" value="1"/>
</dbReference>
<dbReference type="InterPro" id="IPR018709">
    <property type="entry name" value="CoA_activase_DUF2229"/>
</dbReference>
<protein>
    <submittedName>
        <fullName evidence="3">2-hydroxyacyl-CoA dehydratase</fullName>
    </submittedName>
</protein>
<dbReference type="Gene3D" id="3.30.420.40">
    <property type="match status" value="4"/>
</dbReference>
<dbReference type="Pfam" id="PF09989">
    <property type="entry name" value="DUF2229"/>
    <property type="match status" value="1"/>
</dbReference>
<dbReference type="Pfam" id="PF01869">
    <property type="entry name" value="BcrAD_BadFG"/>
    <property type="match status" value="2"/>
</dbReference>
<feature type="domain" description="DUF2229" evidence="2">
    <location>
        <begin position="671"/>
        <end position="888"/>
    </location>
</feature>